<feature type="region of interest" description="Disordered" evidence="1">
    <location>
        <begin position="230"/>
        <end position="297"/>
    </location>
</feature>
<reference evidence="3" key="1">
    <citation type="submission" date="2017-02" db="UniProtKB">
        <authorList>
            <consortium name="WormBaseParasite"/>
        </authorList>
    </citation>
    <scope>IDENTIFICATION</scope>
</reference>
<dbReference type="AlphaFoldDB" id="A0A0N4ZCV6"/>
<proteinExistence type="predicted"/>
<evidence type="ECO:0000256" key="1">
    <source>
        <dbReference type="SAM" id="MobiDB-lite"/>
    </source>
</evidence>
<organism evidence="2 3">
    <name type="scientific">Parastrongyloides trichosuri</name>
    <name type="common">Possum-specific nematode worm</name>
    <dbReference type="NCBI Taxonomy" id="131310"/>
    <lineage>
        <taxon>Eukaryota</taxon>
        <taxon>Metazoa</taxon>
        <taxon>Ecdysozoa</taxon>
        <taxon>Nematoda</taxon>
        <taxon>Chromadorea</taxon>
        <taxon>Rhabditida</taxon>
        <taxon>Tylenchina</taxon>
        <taxon>Panagrolaimomorpha</taxon>
        <taxon>Strongyloidoidea</taxon>
        <taxon>Strongyloididae</taxon>
        <taxon>Parastrongyloides</taxon>
    </lineage>
</organism>
<feature type="compositionally biased region" description="Basic residues" evidence="1">
    <location>
        <begin position="143"/>
        <end position="161"/>
    </location>
</feature>
<protein>
    <submittedName>
        <fullName evidence="3">PE-PGRS family protein</fullName>
    </submittedName>
</protein>
<dbReference type="WBParaSite" id="PTRK_0000536500.1">
    <property type="protein sequence ID" value="PTRK_0000536500.1"/>
    <property type="gene ID" value="PTRK_0000536500"/>
</dbReference>
<feature type="compositionally biased region" description="Basic and acidic residues" evidence="1">
    <location>
        <begin position="162"/>
        <end position="184"/>
    </location>
</feature>
<dbReference type="Proteomes" id="UP000038045">
    <property type="component" value="Unplaced"/>
</dbReference>
<name>A0A0N4ZCV6_PARTI</name>
<feature type="region of interest" description="Disordered" evidence="1">
    <location>
        <begin position="1"/>
        <end position="202"/>
    </location>
</feature>
<feature type="compositionally biased region" description="Basic residues" evidence="1">
    <location>
        <begin position="25"/>
        <end position="39"/>
    </location>
</feature>
<feature type="compositionally biased region" description="Basic and acidic residues" evidence="1">
    <location>
        <begin position="246"/>
        <end position="255"/>
    </location>
</feature>
<keyword evidence="2" id="KW-1185">Reference proteome</keyword>
<evidence type="ECO:0000313" key="2">
    <source>
        <dbReference type="Proteomes" id="UP000038045"/>
    </source>
</evidence>
<sequence>MRLRGRLRRRGRQGRGRRTEERRRPAARKRPLPQGRRKERSGVCRSTRGQWRHLCQRRLLGGAPRPRLDRRPGAPAAGLCRRADAPRAGRPGGRARRAQAPGAGHRRRLEGLDQARPAEQPRDQAGPPVDRRRHGQYFPGRARDRRRRLALRARPGRHRPRDHGERAEGRLRAAAADRRGDRAGRHGPGYFETASGSRGRARLRGPGVQYQQYGTGAGDHGGRRGHRLAGDHAGLARGPLVRQRHRAEAPDRRDGGNVSAHPDLHAPGPWQQRSHLRHGDPVRLHLGDDGRFAEGRR</sequence>
<evidence type="ECO:0000313" key="3">
    <source>
        <dbReference type="WBParaSite" id="PTRK_0000536500.1"/>
    </source>
</evidence>
<accession>A0A0N4ZCV6</accession>
<feature type="compositionally biased region" description="Basic and acidic residues" evidence="1">
    <location>
        <begin position="277"/>
        <end position="297"/>
    </location>
</feature>
<feature type="compositionally biased region" description="Basic residues" evidence="1">
    <location>
        <begin position="1"/>
        <end position="16"/>
    </location>
</feature>